<comment type="caution">
    <text evidence="1">The sequence shown here is derived from an EMBL/GenBank/DDBJ whole genome shotgun (WGS) entry which is preliminary data.</text>
</comment>
<protein>
    <submittedName>
        <fullName evidence="1">Uncharacterized protein</fullName>
    </submittedName>
</protein>
<evidence type="ECO:0000313" key="1">
    <source>
        <dbReference type="EMBL" id="MFA9949587.1"/>
    </source>
</evidence>
<sequence length="180" mass="19310">MSIESISCTNSGCNSVINIYNKNSIEYLFSRLTNLFRLSILAGDSAAQYWADIATSSEHPLAPLAHIPGVFAALWTPNTAPSTAITLGTSGFGFFGLPKHLVHFTTIQGARGIATASSVNATRIGLFGPGVYMAKTGRPVNLFIQSAAKIPIYLPTPRGTVRIVPYLVYVRWGLSPIKIP</sequence>
<dbReference type="Proteomes" id="UP001574673">
    <property type="component" value="Unassembled WGS sequence"/>
</dbReference>
<keyword evidence="2" id="KW-1185">Reference proteome</keyword>
<reference evidence="2" key="1">
    <citation type="submission" date="2024-06" db="EMBL/GenBank/DDBJ databases">
        <title>Radixoralia hellwigii gen. nov., sp nov., isolated from a root canal in the human oral cavity.</title>
        <authorList>
            <person name="Bartsch S."/>
            <person name="Wittmer A."/>
            <person name="Schulz A.-K."/>
            <person name="Neumann-Schaal M."/>
            <person name="Wolf J."/>
            <person name="Gronow S."/>
            <person name="Tennert C."/>
            <person name="Haecker G."/>
            <person name="Cieplik F."/>
            <person name="Al-Ahmad A."/>
        </authorList>
    </citation>
    <scope>NUCLEOTIDE SEQUENCE [LARGE SCALE GENOMIC DNA]</scope>
    <source>
        <strain evidence="2">Wk13</strain>
    </source>
</reference>
<dbReference type="RefSeq" id="WP_418890703.1">
    <property type="nucleotide sequence ID" value="NZ_JBEUWX010000002.1"/>
</dbReference>
<organism evidence="1 2">
    <name type="scientific">Dentiradicibacter hellwigii</name>
    <dbReference type="NCBI Taxonomy" id="3149053"/>
    <lineage>
        <taxon>Bacteria</taxon>
        <taxon>Pseudomonadati</taxon>
        <taxon>Pseudomonadota</taxon>
        <taxon>Betaproteobacteria</taxon>
        <taxon>Rhodocyclales</taxon>
        <taxon>Rhodocyclaceae</taxon>
        <taxon>Dentiradicibacter</taxon>
    </lineage>
</organism>
<evidence type="ECO:0000313" key="2">
    <source>
        <dbReference type="Proteomes" id="UP001574673"/>
    </source>
</evidence>
<gene>
    <name evidence="1" type="ORF">ABCS64_04465</name>
</gene>
<proteinExistence type="predicted"/>
<accession>A0ABV4UDF9</accession>
<dbReference type="EMBL" id="JBEUWX010000002">
    <property type="protein sequence ID" value="MFA9949587.1"/>
    <property type="molecule type" value="Genomic_DNA"/>
</dbReference>
<name>A0ABV4UDF9_9RHOO</name>